<gene>
    <name evidence="2" type="ORF">DFR56_11558</name>
</gene>
<dbReference type="PROSITE" id="PS50889">
    <property type="entry name" value="S4"/>
    <property type="match status" value="1"/>
</dbReference>
<dbReference type="Proteomes" id="UP000247978">
    <property type="component" value="Unassembled WGS sequence"/>
</dbReference>
<dbReference type="Pfam" id="PF13275">
    <property type="entry name" value="S4_2"/>
    <property type="match status" value="1"/>
</dbReference>
<evidence type="ECO:0000313" key="2">
    <source>
        <dbReference type="EMBL" id="PXW83585.1"/>
    </source>
</evidence>
<dbReference type="GO" id="GO:0003723">
    <property type="term" value="F:RNA binding"/>
    <property type="evidence" value="ECO:0007669"/>
    <property type="project" value="UniProtKB-KW"/>
</dbReference>
<sequence length="73" mass="8615">MEEIVINDTFITLNQLLKRTNHFESGGFIKFYINDEGVYVNEELEHRRGRKLYHQDIVKLKTGETFIVIQKSG</sequence>
<proteinExistence type="predicted"/>
<dbReference type="RefSeq" id="WP_110396777.1">
    <property type="nucleotide sequence ID" value="NZ_JADIJL010000019.1"/>
</dbReference>
<dbReference type="AlphaFoldDB" id="A0A2V3VU94"/>
<name>A0A2V3VU94_9BACI</name>
<dbReference type="OrthoDB" id="9811532at2"/>
<accession>A0A2V3VU94</accession>
<dbReference type="InterPro" id="IPR036986">
    <property type="entry name" value="S4_RNA-bd_sf"/>
</dbReference>
<organism evidence="2 3">
    <name type="scientific">Pseudogracilibacillus auburnensis</name>
    <dbReference type="NCBI Taxonomy" id="1494959"/>
    <lineage>
        <taxon>Bacteria</taxon>
        <taxon>Bacillati</taxon>
        <taxon>Bacillota</taxon>
        <taxon>Bacilli</taxon>
        <taxon>Bacillales</taxon>
        <taxon>Bacillaceae</taxon>
        <taxon>Pseudogracilibacillus</taxon>
    </lineage>
</organism>
<evidence type="ECO:0000313" key="3">
    <source>
        <dbReference type="Proteomes" id="UP000247978"/>
    </source>
</evidence>
<dbReference type="Gene3D" id="3.10.290.10">
    <property type="entry name" value="RNA-binding S4 domain"/>
    <property type="match status" value="1"/>
</dbReference>
<reference evidence="2 3" key="1">
    <citation type="submission" date="2018-05" db="EMBL/GenBank/DDBJ databases">
        <title>Genomic Encyclopedia of Type Strains, Phase IV (KMG-IV): sequencing the most valuable type-strain genomes for metagenomic binning, comparative biology and taxonomic classification.</title>
        <authorList>
            <person name="Goeker M."/>
        </authorList>
    </citation>
    <scope>NUCLEOTIDE SEQUENCE [LARGE SCALE GENOMIC DNA]</scope>
    <source>
        <strain evidence="2 3">DSM 28556</strain>
    </source>
</reference>
<dbReference type="SUPFAM" id="SSF55174">
    <property type="entry name" value="Alpha-L RNA-binding motif"/>
    <property type="match status" value="1"/>
</dbReference>
<keyword evidence="3" id="KW-1185">Reference proteome</keyword>
<evidence type="ECO:0000256" key="1">
    <source>
        <dbReference type="PROSITE-ProRule" id="PRU00182"/>
    </source>
</evidence>
<keyword evidence="1" id="KW-0694">RNA-binding</keyword>
<dbReference type="EMBL" id="QJJQ01000015">
    <property type="protein sequence ID" value="PXW83585.1"/>
    <property type="molecule type" value="Genomic_DNA"/>
</dbReference>
<comment type="caution">
    <text evidence="2">The sequence shown here is derived from an EMBL/GenBank/DDBJ whole genome shotgun (WGS) entry which is preliminary data.</text>
</comment>
<protein>
    <submittedName>
        <fullName evidence="2">Ribosome-associated protein</fullName>
    </submittedName>
</protein>